<dbReference type="Proteomes" id="UP000317158">
    <property type="component" value="Unassembled WGS sequence"/>
</dbReference>
<dbReference type="InterPro" id="IPR001433">
    <property type="entry name" value="OxRdtase_FAD/NAD-bd"/>
</dbReference>
<evidence type="ECO:0000256" key="6">
    <source>
        <dbReference type="ARBA" id="ARBA00022827"/>
    </source>
</evidence>
<proteinExistence type="inferred from homology"/>
<evidence type="ECO:0000256" key="9">
    <source>
        <dbReference type="ARBA" id="ARBA00023014"/>
    </source>
</evidence>
<protein>
    <recommendedName>
        <fullName evidence="10">Probable dihydroorotate dehydrogenase B (NAD(+)), electron transfer subunit</fullName>
    </recommendedName>
    <alternativeName>
        <fullName evidence="10">Dihydroorotate oxidase B, electron transfer subunit</fullName>
    </alternativeName>
</protein>
<dbReference type="GO" id="GO:0044205">
    <property type="term" value="P:'de novo' UMP biosynthetic process"/>
    <property type="evidence" value="ECO:0007669"/>
    <property type="project" value="UniProtKB-UniRule"/>
</dbReference>
<dbReference type="SUPFAM" id="SSF63380">
    <property type="entry name" value="Riboflavin synthase domain-like"/>
    <property type="match status" value="1"/>
</dbReference>
<comment type="pathway">
    <text evidence="10">Pyrimidine metabolism; UMP biosynthesis via de novo pathway; orotate from (S)-dihydroorotate (NAD(+) route): step 1/1.</text>
</comment>
<evidence type="ECO:0000256" key="3">
    <source>
        <dbReference type="ARBA" id="ARBA00022630"/>
    </source>
</evidence>
<dbReference type="InterPro" id="IPR019480">
    <property type="entry name" value="Dihydroorotate_DH_Fe-S-bd"/>
</dbReference>
<dbReference type="AlphaFoldDB" id="A0A520KRM4"/>
<dbReference type="PIRSF" id="PIRSF006816">
    <property type="entry name" value="Cyc3_hyd_g"/>
    <property type="match status" value="1"/>
</dbReference>
<dbReference type="EMBL" id="RXIF01000007">
    <property type="protein sequence ID" value="RZN64308.1"/>
    <property type="molecule type" value="Genomic_DNA"/>
</dbReference>
<dbReference type="PANTHER" id="PTHR43513:SF3">
    <property type="entry name" value="DIHYDROOROTATE DEHYDROGENASE B (NAD(+)), ELECTRON TRANSFER SUBUNIT-RELATED"/>
    <property type="match status" value="1"/>
</dbReference>
<dbReference type="InterPro" id="IPR023455">
    <property type="entry name" value="Dihydroorotate_DHASE_ETsu"/>
</dbReference>
<dbReference type="NCBIfam" id="NF000796">
    <property type="entry name" value="PRK00054.1-1"/>
    <property type="match status" value="1"/>
</dbReference>
<dbReference type="GO" id="GO:0051537">
    <property type="term" value="F:2 iron, 2 sulfur cluster binding"/>
    <property type="evidence" value="ECO:0007669"/>
    <property type="project" value="UniProtKB-KW"/>
</dbReference>
<dbReference type="InterPro" id="IPR037117">
    <property type="entry name" value="Dihydroorotate_DH_ele_sf"/>
</dbReference>
<evidence type="ECO:0000256" key="5">
    <source>
        <dbReference type="ARBA" id="ARBA00022723"/>
    </source>
</evidence>
<dbReference type="Pfam" id="PF00175">
    <property type="entry name" value="NAD_binding_1"/>
    <property type="match status" value="1"/>
</dbReference>
<keyword evidence="10" id="KW-0665">Pyrimidine biosynthesis</keyword>
<feature type="domain" description="Oxidoreductase FAD/NAD(P)-binding" evidence="12">
    <location>
        <begin position="103"/>
        <end position="194"/>
    </location>
</feature>
<dbReference type="InterPro" id="IPR039261">
    <property type="entry name" value="FNR_nucleotide-bd"/>
</dbReference>
<dbReference type="GO" id="GO:0016491">
    <property type="term" value="F:oxidoreductase activity"/>
    <property type="evidence" value="ECO:0007669"/>
    <property type="project" value="InterPro"/>
</dbReference>
<gene>
    <name evidence="10" type="primary">pyrK</name>
    <name evidence="14" type="ORF">EF806_04855</name>
</gene>
<comment type="cofactor">
    <cofactor evidence="11">
        <name>[2Fe-2S] cluster</name>
        <dbReference type="ChEBI" id="CHEBI:190135"/>
    </cofactor>
    <text evidence="11">Binds 1 [2Fe-2S] cluster per subunit.</text>
</comment>
<dbReference type="PANTHER" id="PTHR43513">
    <property type="entry name" value="DIHYDROOROTATE DEHYDROGENASE B (NAD(+)), ELECTRON TRANSFER SUBUNIT"/>
    <property type="match status" value="1"/>
</dbReference>
<evidence type="ECO:0000313" key="14">
    <source>
        <dbReference type="EMBL" id="RZN64308.1"/>
    </source>
</evidence>
<keyword evidence="2 10" id="KW-0813">Transport</keyword>
<comment type="cofactor">
    <cofactor evidence="10">
        <name>[2Fe-2S] cluster</name>
        <dbReference type="ChEBI" id="CHEBI:190135"/>
    </cofactor>
    <text evidence="10">Binds 1 [2Fe-2S] cluster per subunit.</text>
</comment>
<evidence type="ECO:0000259" key="12">
    <source>
        <dbReference type="Pfam" id="PF00175"/>
    </source>
</evidence>
<comment type="function">
    <text evidence="10">Responsible for channeling the electrons from the oxidation of dihydroorotate from the FMN redox center in the PyrD type B subunit to the ultimate electron acceptor NAD(+).</text>
</comment>
<dbReference type="SUPFAM" id="SSF52343">
    <property type="entry name" value="Ferredoxin reductase-like, C-terminal NADP-linked domain"/>
    <property type="match status" value="1"/>
</dbReference>
<dbReference type="Gene3D" id="2.40.30.10">
    <property type="entry name" value="Translation factors"/>
    <property type="match status" value="1"/>
</dbReference>
<dbReference type="InterPro" id="IPR050353">
    <property type="entry name" value="PyrK_electron_transfer"/>
</dbReference>
<feature type="binding site" evidence="10 11">
    <location>
        <position position="218"/>
    </location>
    <ligand>
        <name>[2Fe-2S] cluster</name>
        <dbReference type="ChEBI" id="CHEBI:190135"/>
    </ligand>
</feature>
<dbReference type="GO" id="GO:0050660">
    <property type="term" value="F:flavin adenine dinucleotide binding"/>
    <property type="evidence" value="ECO:0007669"/>
    <property type="project" value="InterPro"/>
</dbReference>
<comment type="similarity">
    <text evidence="1 10">Belongs to the PyrK family.</text>
</comment>
<sequence>MDWHIEERPKNVIIKKVKNENKDIKTFFFDKDTALGSPGQYLMVWIRGIDEIPISLSYKNAITIEKIGSATSTLFNLDKNDSLGLRGPFGNGFEIIKESKVLLIGGGIGLAPLLYLANVLKDNNNDITVLIGSKNKRKIFFDNEFRKMAKVHISTEDGSFGVKGNVLDLLKGSVENVNIYDMIYACGPDKMIRSLLDFFNMENILEKTQFSVSRIIKCGLGICGSCSIDPKGLRVCRDGPVFYGTDIIDSEIGIYKRNHAGIRYKL</sequence>
<accession>A0A520KRM4</accession>
<feature type="binding site" evidence="10 11">
    <location>
        <position position="223"/>
    </location>
    <ligand>
        <name>[2Fe-2S] cluster</name>
        <dbReference type="ChEBI" id="CHEBI:190135"/>
    </ligand>
</feature>
<comment type="caution">
    <text evidence="14">The sequence shown here is derived from an EMBL/GenBank/DDBJ whole genome shotgun (WGS) entry which is preliminary data.</text>
</comment>
<feature type="binding site" evidence="10 11">
    <location>
        <position position="226"/>
    </location>
    <ligand>
        <name>[2Fe-2S] cluster</name>
        <dbReference type="ChEBI" id="CHEBI:190135"/>
    </ligand>
</feature>
<evidence type="ECO:0000256" key="10">
    <source>
        <dbReference type="HAMAP-Rule" id="MF_01211"/>
    </source>
</evidence>
<dbReference type="UniPathway" id="UPA00070">
    <property type="reaction ID" value="UER00945"/>
</dbReference>
<keyword evidence="3 10" id="KW-0285">Flavoprotein</keyword>
<dbReference type="GO" id="GO:0046872">
    <property type="term" value="F:metal ion binding"/>
    <property type="evidence" value="ECO:0007669"/>
    <property type="project" value="UniProtKB-KW"/>
</dbReference>
<feature type="domain" description="Dihydroorotate dehydrogenase electron transfer subunit iron-sulphur cluster binding" evidence="13">
    <location>
        <begin position="214"/>
        <end position="247"/>
    </location>
</feature>
<dbReference type="Gene3D" id="2.10.240.10">
    <property type="entry name" value="Dihydroorotate dehydrogenase, electron transfer subunit"/>
    <property type="match status" value="1"/>
</dbReference>
<keyword evidence="9 10" id="KW-0411">Iron-sulfur</keyword>
<evidence type="ECO:0000313" key="15">
    <source>
        <dbReference type="Proteomes" id="UP000317158"/>
    </source>
</evidence>
<comment type="subunit">
    <text evidence="10">Heterotetramer of 2 PyrK and 2 PyrD type B subunits.</text>
</comment>
<dbReference type="Pfam" id="PF10418">
    <property type="entry name" value="DHODB_Fe-S_bind"/>
    <property type="match status" value="1"/>
</dbReference>
<dbReference type="HAMAP" id="MF_01211">
    <property type="entry name" value="DHODB_Fe_S_bind"/>
    <property type="match status" value="1"/>
</dbReference>
<dbReference type="InterPro" id="IPR012165">
    <property type="entry name" value="Cyt_c3_hydrogenase_gsu"/>
</dbReference>
<dbReference type="InterPro" id="IPR017938">
    <property type="entry name" value="Riboflavin_synthase-like_b-brl"/>
</dbReference>
<reference evidence="14 15" key="1">
    <citation type="journal article" date="2019" name="Nat. Microbiol.">
        <title>Wide diversity of methane and short-chain alkane metabolisms in uncultured archaea.</title>
        <authorList>
            <person name="Borrel G."/>
            <person name="Adam P.S."/>
            <person name="McKay L.J."/>
            <person name="Chen L.X."/>
            <person name="Sierra-Garcia I.N."/>
            <person name="Sieber C.M."/>
            <person name="Letourneur Q."/>
            <person name="Ghozlane A."/>
            <person name="Andersen G.L."/>
            <person name="Li W.J."/>
            <person name="Hallam S.J."/>
            <person name="Muyzer G."/>
            <person name="de Oliveira V.M."/>
            <person name="Inskeep W.P."/>
            <person name="Banfield J.F."/>
            <person name="Gribaldo S."/>
        </authorList>
    </citation>
    <scope>NUCLEOTIDE SEQUENCE [LARGE SCALE GENOMIC DNA]</scope>
    <source>
        <strain evidence="14">NM1a</strain>
    </source>
</reference>
<dbReference type="Gene3D" id="3.40.50.80">
    <property type="entry name" value="Nucleotide-binding domain of ferredoxin-NADP reductase (FNR) module"/>
    <property type="match status" value="1"/>
</dbReference>
<dbReference type="GO" id="GO:0009055">
    <property type="term" value="F:electron transfer activity"/>
    <property type="evidence" value="ECO:0007669"/>
    <property type="project" value="UniProtKB-UniRule"/>
</dbReference>
<keyword evidence="7 10" id="KW-0249">Electron transport</keyword>
<evidence type="ECO:0000256" key="1">
    <source>
        <dbReference type="ARBA" id="ARBA00006422"/>
    </source>
</evidence>
<name>A0A520KRM4_METT2</name>
<keyword evidence="8 10" id="KW-0408">Iron</keyword>
<dbReference type="PRINTS" id="PR00409">
    <property type="entry name" value="PHDIOXRDTASE"/>
</dbReference>
<evidence type="ECO:0000259" key="13">
    <source>
        <dbReference type="Pfam" id="PF10418"/>
    </source>
</evidence>
<evidence type="ECO:0000256" key="7">
    <source>
        <dbReference type="ARBA" id="ARBA00022982"/>
    </source>
</evidence>
<feature type="binding site" evidence="10 11">
    <location>
        <position position="236"/>
    </location>
    <ligand>
        <name>[2Fe-2S] cluster</name>
        <dbReference type="ChEBI" id="CHEBI:190135"/>
    </ligand>
</feature>
<keyword evidence="4 10" id="KW-0001">2Fe-2S</keyword>
<evidence type="ECO:0000256" key="2">
    <source>
        <dbReference type="ARBA" id="ARBA00022448"/>
    </source>
</evidence>
<evidence type="ECO:0000256" key="4">
    <source>
        <dbReference type="ARBA" id="ARBA00022714"/>
    </source>
</evidence>
<comment type="cofactor">
    <cofactor evidence="10">
        <name>FAD</name>
        <dbReference type="ChEBI" id="CHEBI:57692"/>
    </cofactor>
    <text evidence="10">Binds 1 FAD per subunit.</text>
</comment>
<evidence type="ECO:0000256" key="8">
    <source>
        <dbReference type="ARBA" id="ARBA00023004"/>
    </source>
</evidence>
<keyword evidence="5 10" id="KW-0479">Metal-binding</keyword>
<evidence type="ECO:0000256" key="11">
    <source>
        <dbReference type="PIRSR" id="PIRSR006816-2"/>
    </source>
</evidence>
<keyword evidence="6 10" id="KW-0274">FAD</keyword>
<organism evidence="14 15">
    <name type="scientific">Methanoliparum thermophilum</name>
    <dbReference type="NCBI Taxonomy" id="2491083"/>
    <lineage>
        <taxon>Archaea</taxon>
        <taxon>Methanobacteriati</taxon>
        <taxon>Methanobacteriota</taxon>
        <taxon>Candidatus Methanoliparia</taxon>
        <taxon>Candidatus Methanoliparales</taxon>
        <taxon>Candidatus Methanoliparaceae</taxon>
        <taxon>Candidatus Methanoliparum</taxon>
    </lineage>
</organism>